<evidence type="ECO:0000313" key="5">
    <source>
        <dbReference type="EMBL" id="KKN45398.1"/>
    </source>
</evidence>
<dbReference type="GO" id="GO:0071269">
    <property type="term" value="P:L-homocysteine biosynthetic process"/>
    <property type="evidence" value="ECO:0007669"/>
    <property type="project" value="TreeGrafter"/>
</dbReference>
<gene>
    <name evidence="5" type="ORF">LCGC14_0683390</name>
</gene>
<dbReference type="GO" id="GO:0019346">
    <property type="term" value="P:transsulfuration"/>
    <property type="evidence" value="ECO:0007669"/>
    <property type="project" value="InterPro"/>
</dbReference>
<dbReference type="PIRSF" id="PIRSF001434">
    <property type="entry name" value="CGS"/>
    <property type="match status" value="1"/>
</dbReference>
<evidence type="ECO:0000256" key="1">
    <source>
        <dbReference type="ARBA" id="ARBA00001933"/>
    </source>
</evidence>
<dbReference type="InterPro" id="IPR006235">
    <property type="entry name" value="OAc-hSer/O-AcSer_sulfhydrylase"/>
</dbReference>
<comment type="cofactor">
    <cofactor evidence="1">
        <name>pyridoxal 5'-phosphate</name>
        <dbReference type="ChEBI" id="CHEBI:597326"/>
    </cofactor>
</comment>
<comment type="caution">
    <text evidence="5">The sequence shown here is derived from an EMBL/GenBank/DDBJ whole genome shotgun (WGS) entry which is preliminary data.</text>
</comment>
<dbReference type="Pfam" id="PF01053">
    <property type="entry name" value="Cys_Met_Meta_PP"/>
    <property type="match status" value="1"/>
</dbReference>
<proteinExistence type="inferred from homology"/>
<dbReference type="PANTHER" id="PTHR43797">
    <property type="entry name" value="HOMOCYSTEINE/CYSTEINE SYNTHASE"/>
    <property type="match status" value="1"/>
</dbReference>
<comment type="similarity">
    <text evidence="2">Belongs to the trans-sulfuration enzymes family.</text>
</comment>
<dbReference type="Gene3D" id="3.90.1150.10">
    <property type="entry name" value="Aspartate Aminotransferase, domain 1"/>
    <property type="match status" value="1"/>
</dbReference>
<dbReference type="Gene3D" id="3.40.640.10">
    <property type="entry name" value="Type I PLP-dependent aspartate aminotransferase-like (Major domain)"/>
    <property type="match status" value="1"/>
</dbReference>
<accession>A0A0F9TVM4</accession>
<dbReference type="GO" id="GO:0003961">
    <property type="term" value="F:O-acetylhomoserine aminocarboxypropyltransferase activity"/>
    <property type="evidence" value="ECO:0007669"/>
    <property type="project" value="TreeGrafter"/>
</dbReference>
<dbReference type="InterPro" id="IPR000277">
    <property type="entry name" value="Cys/Met-Metab_PyrdxlP-dep_enz"/>
</dbReference>
<dbReference type="GO" id="GO:0006535">
    <property type="term" value="P:cysteine biosynthetic process from serine"/>
    <property type="evidence" value="ECO:0007669"/>
    <property type="project" value="TreeGrafter"/>
</dbReference>
<evidence type="ECO:0000256" key="4">
    <source>
        <dbReference type="ARBA" id="ARBA00022898"/>
    </source>
</evidence>
<evidence type="ECO:0008006" key="6">
    <source>
        <dbReference type="Google" id="ProtNLM"/>
    </source>
</evidence>
<dbReference type="AlphaFoldDB" id="A0A0F9TVM4"/>
<dbReference type="EMBL" id="LAZR01001392">
    <property type="protein sequence ID" value="KKN45398.1"/>
    <property type="molecule type" value="Genomic_DNA"/>
</dbReference>
<evidence type="ECO:0000256" key="3">
    <source>
        <dbReference type="ARBA" id="ARBA00022679"/>
    </source>
</evidence>
<dbReference type="InterPro" id="IPR015421">
    <property type="entry name" value="PyrdxlP-dep_Trfase_major"/>
</dbReference>
<keyword evidence="4" id="KW-0663">Pyridoxal phosphate</keyword>
<dbReference type="GO" id="GO:0030170">
    <property type="term" value="F:pyridoxal phosphate binding"/>
    <property type="evidence" value="ECO:0007669"/>
    <property type="project" value="InterPro"/>
</dbReference>
<organism evidence="5">
    <name type="scientific">marine sediment metagenome</name>
    <dbReference type="NCBI Taxonomy" id="412755"/>
    <lineage>
        <taxon>unclassified sequences</taxon>
        <taxon>metagenomes</taxon>
        <taxon>ecological metagenomes</taxon>
    </lineage>
</organism>
<keyword evidence="3" id="KW-0808">Transferase</keyword>
<protein>
    <recommendedName>
        <fullName evidence="6">O-acetylhomoserine sulfhydrylase</fullName>
    </recommendedName>
</protein>
<dbReference type="SUPFAM" id="SSF53383">
    <property type="entry name" value="PLP-dependent transferases"/>
    <property type="match status" value="1"/>
</dbReference>
<reference evidence="5" key="1">
    <citation type="journal article" date="2015" name="Nature">
        <title>Complex archaea that bridge the gap between prokaryotes and eukaryotes.</title>
        <authorList>
            <person name="Spang A."/>
            <person name="Saw J.H."/>
            <person name="Jorgensen S.L."/>
            <person name="Zaremba-Niedzwiedzka K."/>
            <person name="Martijn J."/>
            <person name="Lind A.E."/>
            <person name="van Eijk R."/>
            <person name="Schleper C."/>
            <person name="Guy L."/>
            <person name="Ettema T.J."/>
        </authorList>
    </citation>
    <scope>NUCLEOTIDE SEQUENCE</scope>
</reference>
<dbReference type="PANTHER" id="PTHR43797:SF2">
    <property type="entry name" value="HOMOCYSTEINE_CYSTEINE SYNTHASE"/>
    <property type="match status" value="1"/>
</dbReference>
<dbReference type="InterPro" id="IPR015424">
    <property type="entry name" value="PyrdxlP-dep_Trfase"/>
</dbReference>
<name>A0A0F9TVM4_9ZZZZ</name>
<dbReference type="GO" id="GO:0005737">
    <property type="term" value="C:cytoplasm"/>
    <property type="evidence" value="ECO:0007669"/>
    <property type="project" value="TreeGrafter"/>
</dbReference>
<dbReference type="InterPro" id="IPR015422">
    <property type="entry name" value="PyrdxlP-dep_Trfase_small"/>
</dbReference>
<sequence length="468" mass="52125">MTDNDLYSPGVMKYIKEAEKFLVQKEKQIARIKKLKFDTIAVHGLYTVEEALTQNQGAIIEPLYLSSAQGYKDSDEMEAALAYLIPTWCYTRIANPTTYYLEWALALLEGYQTGHDTSCLVTASGMSAIVSAIDPFLTKQKEESEKINFVTSIQLYGGAFQLFSVRKMQERGVQVHWVEHQDDIEEWKAKIDENTRFLYAEAPSNPQQSFCDIKALVELAHSWEIPFIIDSTCATPALMRPIAYGADIVIHSLTKSITSGGLAIGGALISRKPIATKIKNENPLFKQSFAEYVKFLPYRDTGPAASPSNALFALNDLRTLRSRMDLVSANSEKVVEFLSQHPKVSHVNYLGLDSFPLHDLAKKYMKLVDSDDGKGNEINRYGHLLSFRVDGPPQNARKVFDNLNLIFRATDLGRIKSMACIPAISTNQQQGDEARAKAGIPPQLIRLCVGGENPDDIIADLDQAFGSL</sequence>
<dbReference type="GO" id="GO:0004124">
    <property type="term" value="F:cysteine synthase activity"/>
    <property type="evidence" value="ECO:0007669"/>
    <property type="project" value="TreeGrafter"/>
</dbReference>
<evidence type="ECO:0000256" key="2">
    <source>
        <dbReference type="ARBA" id="ARBA00009077"/>
    </source>
</evidence>